<reference evidence="7 8" key="1">
    <citation type="submission" date="2019-06" db="EMBL/GenBank/DDBJ databases">
        <title>A novel bacterium of genus Amaricoccus, isolated from marine sediment.</title>
        <authorList>
            <person name="Huang H."/>
            <person name="Mo K."/>
            <person name="Hu Y."/>
        </authorList>
    </citation>
    <scope>NUCLEOTIDE SEQUENCE [LARGE SCALE GENOMIC DNA]</scope>
    <source>
        <strain evidence="7 8">HB172011</strain>
    </source>
</reference>
<keyword evidence="2 4" id="KW-0479">Metal-binding</keyword>
<dbReference type="InterPro" id="IPR009056">
    <property type="entry name" value="Cyt_c-like_dom"/>
</dbReference>
<protein>
    <submittedName>
        <fullName evidence="7">Cytochrome c</fullName>
    </submittedName>
</protein>
<dbReference type="GO" id="GO:0020037">
    <property type="term" value="F:heme binding"/>
    <property type="evidence" value="ECO:0007669"/>
    <property type="project" value="InterPro"/>
</dbReference>
<dbReference type="EMBL" id="VFRP01000002">
    <property type="protein sequence ID" value="TPE53273.1"/>
    <property type="molecule type" value="Genomic_DNA"/>
</dbReference>
<keyword evidence="5" id="KW-0732">Signal</keyword>
<organism evidence="7 8">
    <name type="scientific">Amaricoccus solimangrovi</name>
    <dbReference type="NCBI Taxonomy" id="2589815"/>
    <lineage>
        <taxon>Bacteria</taxon>
        <taxon>Pseudomonadati</taxon>
        <taxon>Pseudomonadota</taxon>
        <taxon>Alphaproteobacteria</taxon>
        <taxon>Rhodobacterales</taxon>
        <taxon>Paracoccaceae</taxon>
        <taxon>Amaricoccus</taxon>
    </lineage>
</organism>
<keyword evidence="8" id="KW-1185">Reference proteome</keyword>
<accession>A0A501WU57</accession>
<feature type="chain" id="PRO_5021368912" evidence="5">
    <location>
        <begin position="19"/>
        <end position="145"/>
    </location>
</feature>
<feature type="domain" description="Cytochrome c" evidence="6">
    <location>
        <begin position="16"/>
        <end position="98"/>
    </location>
</feature>
<gene>
    <name evidence="7" type="ORF">FJM51_04445</name>
</gene>
<evidence type="ECO:0000313" key="7">
    <source>
        <dbReference type="EMBL" id="TPE53273.1"/>
    </source>
</evidence>
<keyword evidence="1 4" id="KW-0349">Heme</keyword>
<dbReference type="GO" id="GO:0009055">
    <property type="term" value="F:electron transfer activity"/>
    <property type="evidence" value="ECO:0007669"/>
    <property type="project" value="InterPro"/>
</dbReference>
<evidence type="ECO:0000256" key="3">
    <source>
        <dbReference type="ARBA" id="ARBA00023004"/>
    </source>
</evidence>
<evidence type="ECO:0000256" key="4">
    <source>
        <dbReference type="PROSITE-ProRule" id="PRU00433"/>
    </source>
</evidence>
<evidence type="ECO:0000256" key="5">
    <source>
        <dbReference type="SAM" id="SignalP"/>
    </source>
</evidence>
<dbReference type="SUPFAM" id="SSF46626">
    <property type="entry name" value="Cytochrome c"/>
    <property type="match status" value="1"/>
</dbReference>
<dbReference type="RefSeq" id="WP_140452895.1">
    <property type="nucleotide sequence ID" value="NZ_VFRP01000002.1"/>
</dbReference>
<dbReference type="OrthoDB" id="9811281at2"/>
<keyword evidence="3 4" id="KW-0408">Iron</keyword>
<proteinExistence type="predicted"/>
<feature type="signal peptide" evidence="5">
    <location>
        <begin position="1"/>
        <end position="18"/>
    </location>
</feature>
<dbReference type="InterPro" id="IPR036909">
    <property type="entry name" value="Cyt_c-like_dom_sf"/>
</dbReference>
<comment type="caution">
    <text evidence="7">The sequence shown here is derived from an EMBL/GenBank/DDBJ whole genome shotgun (WGS) entry which is preliminary data.</text>
</comment>
<name>A0A501WU57_9RHOB</name>
<sequence length="145" mass="14971">MRRALLTLAVLLSGPSLAEAGAGGVTPRTSYALHCSGCHTMTGTGEPAAGIPTFIGSVGTIARSDTGRTYMMHVPGVISAGLSDEGIAEVMNYVLEAWGNGAPLFTAAEVTERRAVPVPDVVDYRRGVVAALARDGGKVADYPWP</sequence>
<dbReference type="Gene3D" id="1.10.760.10">
    <property type="entry name" value="Cytochrome c-like domain"/>
    <property type="match status" value="1"/>
</dbReference>
<dbReference type="PROSITE" id="PS51007">
    <property type="entry name" value="CYTC"/>
    <property type="match status" value="1"/>
</dbReference>
<evidence type="ECO:0000313" key="8">
    <source>
        <dbReference type="Proteomes" id="UP000319255"/>
    </source>
</evidence>
<evidence type="ECO:0000259" key="6">
    <source>
        <dbReference type="PROSITE" id="PS51007"/>
    </source>
</evidence>
<dbReference type="Proteomes" id="UP000319255">
    <property type="component" value="Unassembled WGS sequence"/>
</dbReference>
<evidence type="ECO:0000256" key="1">
    <source>
        <dbReference type="ARBA" id="ARBA00022617"/>
    </source>
</evidence>
<dbReference type="AlphaFoldDB" id="A0A501WU57"/>
<dbReference type="GO" id="GO:0046872">
    <property type="term" value="F:metal ion binding"/>
    <property type="evidence" value="ECO:0007669"/>
    <property type="project" value="UniProtKB-KW"/>
</dbReference>
<evidence type="ECO:0000256" key="2">
    <source>
        <dbReference type="ARBA" id="ARBA00022723"/>
    </source>
</evidence>